<keyword evidence="1" id="KW-0460">Magnesium</keyword>
<accession>A0A2S6N471</accession>
<dbReference type="OrthoDB" id="9779263at2"/>
<keyword evidence="4" id="KW-1185">Reference proteome</keyword>
<gene>
    <name evidence="3" type="ORF">CCS01_21565</name>
</gene>
<sequence length="552" mass="58285">MIFGPAALADARGAIMAHSQRVGERMIRKGSLLDDAAIEALRAAGRTEVICARLEPGDVPEDIAADRLATPLVSPLLGRTRAATGRVNLAAEVPGLLRVDAGRIDRINGIDESITIGTLPDYAVVAPKDLVATIKIIPFSVPGNVLSVAEAMVRQGPSPLTLHPFRALKVGLVVTELPGLKDSVTDKTIGITDGRISALTGTLLPPLRCAHRQDAIGRALESLLRDGADMLLVIGASAVVDRRDVGPMGIVQAGGEILHFGMPVDPGNLICLGRIGEKPALVLPGCARSPSLNGIDFVLTRLFAGLDVTPRDVMRMGVGGLLKEMDTRPMPREKAPATPRSGAAPRSAPTIAAVVLAAGRSRRMAPHNKLLVTDRSGKTMIARVVDNVLSSNARPILVVTGHQAEQVEHVLGGRPVRYVHAPDYAEGLAASLKAGIAAVPAECAAALVCLGDMPLVNGRMIDRLLSTYDPQEGRLIVLPTYRGKQGNPMVWDRRFFPEILGIAGDSGARFLVGRHAESVAEVEMADDAVLRDFDTTESLATLPRGMRPEGVG</sequence>
<dbReference type="RefSeq" id="WP_104520885.1">
    <property type="nucleotide sequence ID" value="NZ_NHRY01000227.1"/>
</dbReference>
<evidence type="ECO:0000313" key="3">
    <source>
        <dbReference type="EMBL" id="PPQ29409.1"/>
    </source>
</evidence>
<dbReference type="GO" id="GO:0016779">
    <property type="term" value="F:nucleotidyltransferase activity"/>
    <property type="evidence" value="ECO:0007669"/>
    <property type="project" value="UniProtKB-ARBA"/>
</dbReference>
<dbReference type="PIRSF" id="PIRSF036626">
    <property type="entry name" value="MPTBd_MobAlike"/>
    <property type="match status" value="1"/>
</dbReference>
<dbReference type="InterPro" id="IPR012184">
    <property type="entry name" value="Bifunc_Mopterin-bd"/>
</dbReference>
<organism evidence="3 4">
    <name type="scientific">Rhodopila globiformis</name>
    <name type="common">Rhodopseudomonas globiformis</name>
    <dbReference type="NCBI Taxonomy" id="1071"/>
    <lineage>
        <taxon>Bacteria</taxon>
        <taxon>Pseudomonadati</taxon>
        <taxon>Pseudomonadota</taxon>
        <taxon>Alphaproteobacteria</taxon>
        <taxon>Acetobacterales</taxon>
        <taxon>Acetobacteraceae</taxon>
        <taxon>Rhodopila</taxon>
    </lineage>
</organism>
<dbReference type="InterPro" id="IPR025877">
    <property type="entry name" value="MobA-like_NTP_Trfase"/>
</dbReference>
<dbReference type="SUPFAM" id="SSF53448">
    <property type="entry name" value="Nucleotide-diphospho-sugar transferases"/>
    <property type="match status" value="1"/>
</dbReference>
<dbReference type="EMBL" id="NHRY01000227">
    <property type="protein sequence ID" value="PPQ29409.1"/>
    <property type="molecule type" value="Genomic_DNA"/>
</dbReference>
<dbReference type="Proteomes" id="UP000239724">
    <property type="component" value="Unassembled WGS sequence"/>
</dbReference>
<dbReference type="CDD" id="cd03522">
    <property type="entry name" value="MoeA_like"/>
    <property type="match status" value="1"/>
</dbReference>
<evidence type="ECO:0000313" key="4">
    <source>
        <dbReference type="Proteomes" id="UP000239724"/>
    </source>
</evidence>
<evidence type="ECO:0000256" key="1">
    <source>
        <dbReference type="ARBA" id="ARBA00022842"/>
    </source>
</evidence>
<dbReference type="Gene3D" id="3.90.550.10">
    <property type="entry name" value="Spore Coat Polysaccharide Biosynthesis Protein SpsA, Chain A"/>
    <property type="match status" value="1"/>
</dbReference>
<dbReference type="Gene3D" id="3.40.980.10">
    <property type="entry name" value="MoaB/Mog-like domain"/>
    <property type="match status" value="1"/>
</dbReference>
<keyword evidence="3" id="KW-0808">Transferase</keyword>
<dbReference type="InterPro" id="IPR029044">
    <property type="entry name" value="Nucleotide-diphossugar_trans"/>
</dbReference>
<dbReference type="PANTHER" id="PTHR43777">
    <property type="entry name" value="MOLYBDENUM COFACTOR CYTIDYLYLTRANSFERASE"/>
    <property type="match status" value="1"/>
</dbReference>
<dbReference type="AlphaFoldDB" id="A0A2S6N471"/>
<dbReference type="Pfam" id="PF12804">
    <property type="entry name" value="NTP_transf_3"/>
    <property type="match status" value="1"/>
</dbReference>
<protein>
    <submittedName>
        <fullName evidence="3">4-diphosphocytidyl-2C-methyl-D-erythritol kinase</fullName>
    </submittedName>
</protein>
<dbReference type="GO" id="GO:0016301">
    <property type="term" value="F:kinase activity"/>
    <property type="evidence" value="ECO:0007669"/>
    <property type="project" value="UniProtKB-KW"/>
</dbReference>
<dbReference type="PANTHER" id="PTHR43777:SF1">
    <property type="entry name" value="MOLYBDENUM COFACTOR CYTIDYLYLTRANSFERASE"/>
    <property type="match status" value="1"/>
</dbReference>
<dbReference type="InterPro" id="IPR036425">
    <property type="entry name" value="MoaB/Mog-like_dom_sf"/>
</dbReference>
<evidence type="ECO:0000259" key="2">
    <source>
        <dbReference type="Pfam" id="PF12804"/>
    </source>
</evidence>
<name>A0A2S6N471_RHOGL</name>
<dbReference type="SUPFAM" id="SSF53218">
    <property type="entry name" value="Molybdenum cofactor biosynthesis proteins"/>
    <property type="match status" value="1"/>
</dbReference>
<reference evidence="3 4" key="1">
    <citation type="journal article" date="2018" name="Arch. Microbiol.">
        <title>New insights into the metabolic potential of the phototrophic purple bacterium Rhodopila globiformis DSM 161(T) from its draft genome sequence and evidence for a vanadium-dependent nitrogenase.</title>
        <authorList>
            <person name="Imhoff J.F."/>
            <person name="Rahn T."/>
            <person name="Kunzel S."/>
            <person name="Neulinger S.C."/>
        </authorList>
    </citation>
    <scope>NUCLEOTIDE SEQUENCE [LARGE SCALE GENOMIC DNA]</scope>
    <source>
        <strain evidence="3 4">DSM 161</strain>
    </source>
</reference>
<proteinExistence type="predicted"/>
<keyword evidence="3" id="KW-0418">Kinase</keyword>
<comment type="caution">
    <text evidence="3">The sequence shown here is derived from an EMBL/GenBank/DDBJ whole genome shotgun (WGS) entry which is preliminary data.</text>
</comment>
<feature type="domain" description="MobA-like NTP transferase" evidence="2">
    <location>
        <begin position="353"/>
        <end position="516"/>
    </location>
</feature>
<dbReference type="CDD" id="cd04182">
    <property type="entry name" value="GT_2_like_f"/>
    <property type="match status" value="1"/>
</dbReference>